<dbReference type="AlphaFoldDB" id="A0AAE0FEH6"/>
<keyword evidence="3" id="KW-1185">Reference proteome</keyword>
<proteinExistence type="predicted"/>
<organism evidence="2 3">
    <name type="scientific">Cymbomonas tetramitiformis</name>
    <dbReference type="NCBI Taxonomy" id="36881"/>
    <lineage>
        <taxon>Eukaryota</taxon>
        <taxon>Viridiplantae</taxon>
        <taxon>Chlorophyta</taxon>
        <taxon>Pyramimonadophyceae</taxon>
        <taxon>Pyramimonadales</taxon>
        <taxon>Pyramimonadaceae</taxon>
        <taxon>Cymbomonas</taxon>
    </lineage>
</organism>
<sequence>MPRARGQDAPRVGCLGNFFMVPSAEAKAREHLYLLVALLGLAAVAGTTGKLCISVSIGDLIDLLSVGLVMIYDANKAVVSRSLLESVILGQFVVQKVMSEVRMQVAAAGSLAASGGINHIAHLGGAMMGVLLIWLISCIPGDDAKP</sequence>
<keyword evidence="1" id="KW-0472">Membrane</keyword>
<keyword evidence="1" id="KW-1133">Transmembrane helix</keyword>
<evidence type="ECO:0000313" key="3">
    <source>
        <dbReference type="Proteomes" id="UP001190700"/>
    </source>
</evidence>
<dbReference type="EMBL" id="LGRX02020030">
    <property type="protein sequence ID" value="KAK3257871.1"/>
    <property type="molecule type" value="Genomic_DNA"/>
</dbReference>
<feature type="transmembrane region" description="Helical" evidence="1">
    <location>
        <begin position="120"/>
        <end position="139"/>
    </location>
</feature>
<gene>
    <name evidence="2" type="ORF">CYMTET_33057</name>
</gene>
<keyword evidence="1" id="KW-0812">Transmembrane</keyword>
<dbReference type="Proteomes" id="UP001190700">
    <property type="component" value="Unassembled WGS sequence"/>
</dbReference>
<protein>
    <recommendedName>
        <fullName evidence="4">Peptidase S54 rhomboid domain-containing protein</fullName>
    </recommendedName>
</protein>
<feature type="transmembrane region" description="Helical" evidence="1">
    <location>
        <begin position="32"/>
        <end position="57"/>
    </location>
</feature>
<comment type="caution">
    <text evidence="2">The sequence shown here is derived from an EMBL/GenBank/DDBJ whole genome shotgun (WGS) entry which is preliminary data.</text>
</comment>
<accession>A0AAE0FEH6</accession>
<reference evidence="2 3" key="1">
    <citation type="journal article" date="2015" name="Genome Biol. Evol.">
        <title>Comparative Genomics of a Bacterivorous Green Alga Reveals Evolutionary Causalities and Consequences of Phago-Mixotrophic Mode of Nutrition.</title>
        <authorList>
            <person name="Burns J.A."/>
            <person name="Paasch A."/>
            <person name="Narechania A."/>
            <person name="Kim E."/>
        </authorList>
    </citation>
    <scope>NUCLEOTIDE SEQUENCE [LARGE SCALE GENOMIC DNA]</scope>
    <source>
        <strain evidence="2 3">PLY_AMNH</strain>
    </source>
</reference>
<name>A0AAE0FEH6_9CHLO</name>
<evidence type="ECO:0000313" key="2">
    <source>
        <dbReference type="EMBL" id="KAK3257871.1"/>
    </source>
</evidence>
<evidence type="ECO:0000256" key="1">
    <source>
        <dbReference type="SAM" id="Phobius"/>
    </source>
</evidence>
<evidence type="ECO:0008006" key="4">
    <source>
        <dbReference type="Google" id="ProtNLM"/>
    </source>
</evidence>